<dbReference type="AlphaFoldDB" id="A0A1Z4GKY1"/>
<dbReference type="EMBL" id="AP018174">
    <property type="protein sequence ID" value="BAY18006.1"/>
    <property type="molecule type" value="Genomic_DNA"/>
</dbReference>
<name>A0A1Z4GKY1_9CYAN</name>
<protein>
    <submittedName>
        <fullName evidence="1">Uncharacterized protein</fullName>
    </submittedName>
</protein>
<organism evidence="1 2">
    <name type="scientific">Anabaenopsis circularis NIES-21</name>
    <dbReference type="NCBI Taxonomy" id="1085406"/>
    <lineage>
        <taxon>Bacteria</taxon>
        <taxon>Bacillati</taxon>
        <taxon>Cyanobacteriota</taxon>
        <taxon>Cyanophyceae</taxon>
        <taxon>Nostocales</taxon>
        <taxon>Nodulariaceae</taxon>
        <taxon>Anabaenopsis</taxon>
    </lineage>
</organism>
<proteinExistence type="predicted"/>
<gene>
    <name evidence="1" type="ORF">NIES21_38490</name>
</gene>
<evidence type="ECO:0000313" key="1">
    <source>
        <dbReference type="EMBL" id="BAY18006.1"/>
    </source>
</evidence>
<evidence type="ECO:0000313" key="2">
    <source>
        <dbReference type="Proteomes" id="UP000218287"/>
    </source>
</evidence>
<sequence length="60" mass="6938">MLREAEIFSGFNKKLGFQSLSPCGGEVWRGVFSIRLTRVKVGENHFLHLYYDLAPFDFVN</sequence>
<keyword evidence="2" id="KW-1185">Reference proteome</keyword>
<accession>A0A1Z4GKY1</accession>
<reference evidence="1 2" key="1">
    <citation type="submission" date="2017-06" db="EMBL/GenBank/DDBJ databases">
        <title>Genome sequencing of cyanobaciteial culture collection at National Institute for Environmental Studies (NIES).</title>
        <authorList>
            <person name="Hirose Y."/>
            <person name="Shimura Y."/>
            <person name="Fujisawa T."/>
            <person name="Nakamura Y."/>
            <person name="Kawachi M."/>
        </authorList>
    </citation>
    <scope>NUCLEOTIDE SEQUENCE [LARGE SCALE GENOMIC DNA]</scope>
    <source>
        <strain evidence="1 2">NIES-21</strain>
    </source>
</reference>
<dbReference type="Proteomes" id="UP000218287">
    <property type="component" value="Chromosome"/>
</dbReference>